<dbReference type="Proteomes" id="UP000676169">
    <property type="component" value="Chromosome"/>
</dbReference>
<dbReference type="RefSeq" id="WP_211629662.1">
    <property type="nucleotide sequence ID" value="NZ_CP073100.1"/>
</dbReference>
<keyword evidence="3" id="KW-1185">Reference proteome</keyword>
<evidence type="ECO:0000256" key="1">
    <source>
        <dbReference type="SAM" id="SignalP"/>
    </source>
</evidence>
<organism evidence="2 3">
    <name type="scientific">Luteolibacter ambystomatis</name>
    <dbReference type="NCBI Taxonomy" id="2824561"/>
    <lineage>
        <taxon>Bacteria</taxon>
        <taxon>Pseudomonadati</taxon>
        <taxon>Verrucomicrobiota</taxon>
        <taxon>Verrucomicrobiia</taxon>
        <taxon>Verrucomicrobiales</taxon>
        <taxon>Verrucomicrobiaceae</taxon>
        <taxon>Luteolibacter</taxon>
    </lineage>
</organism>
<name>A0A975IY68_9BACT</name>
<dbReference type="EMBL" id="CP073100">
    <property type="protein sequence ID" value="QUE49573.1"/>
    <property type="molecule type" value="Genomic_DNA"/>
</dbReference>
<proteinExistence type="predicted"/>
<dbReference type="AlphaFoldDB" id="A0A975IY68"/>
<evidence type="ECO:0000313" key="2">
    <source>
        <dbReference type="EMBL" id="QUE49573.1"/>
    </source>
</evidence>
<accession>A0A975IY68</accession>
<protein>
    <recommendedName>
        <fullName evidence="4">Peptidase M48 domain-containing protein</fullName>
    </recommendedName>
</protein>
<sequence length="189" mass="20873">MKGLILLLPVLLLASCAGPSPTPYAGHPGILRYDPANRPALGLWEIDHVARQVAAVAGRRISGSVQQSIFPNGPVASIQETSGGDRILVNPRAAREIPLNAWAFIFGHEFAHQVYNFGHRGNTNPQQELRADIIGAGYARTAGYKLVPYLHWMLSRRPDSSPSHGDLHWRAREMARHFKVPTAIEVTYR</sequence>
<dbReference type="KEGG" id="lamb:KBB96_11880"/>
<reference evidence="2" key="1">
    <citation type="submission" date="2021-04" db="EMBL/GenBank/DDBJ databases">
        <title>Luteolibacter sp. 32A isolated from the skin of an Anderson's salamander (Ambystoma andersonii).</title>
        <authorList>
            <person name="Spergser J."/>
            <person name="Busse H.-J."/>
        </authorList>
    </citation>
    <scope>NUCLEOTIDE SEQUENCE</scope>
    <source>
        <strain evidence="2">32A</strain>
    </source>
</reference>
<feature type="signal peptide" evidence="1">
    <location>
        <begin position="1"/>
        <end position="25"/>
    </location>
</feature>
<evidence type="ECO:0000313" key="3">
    <source>
        <dbReference type="Proteomes" id="UP000676169"/>
    </source>
</evidence>
<evidence type="ECO:0008006" key="4">
    <source>
        <dbReference type="Google" id="ProtNLM"/>
    </source>
</evidence>
<dbReference type="PROSITE" id="PS51257">
    <property type="entry name" value="PROKAR_LIPOPROTEIN"/>
    <property type="match status" value="1"/>
</dbReference>
<keyword evidence="1" id="KW-0732">Signal</keyword>
<gene>
    <name evidence="2" type="ORF">KBB96_11880</name>
</gene>
<feature type="chain" id="PRO_5037540196" description="Peptidase M48 domain-containing protein" evidence="1">
    <location>
        <begin position="26"/>
        <end position="189"/>
    </location>
</feature>